<organism evidence="1 2">
    <name type="scientific">Vespula maculifrons</name>
    <name type="common">Eastern yellow jacket</name>
    <name type="synonym">Wasp</name>
    <dbReference type="NCBI Taxonomy" id="7453"/>
    <lineage>
        <taxon>Eukaryota</taxon>
        <taxon>Metazoa</taxon>
        <taxon>Ecdysozoa</taxon>
        <taxon>Arthropoda</taxon>
        <taxon>Hexapoda</taxon>
        <taxon>Insecta</taxon>
        <taxon>Pterygota</taxon>
        <taxon>Neoptera</taxon>
        <taxon>Endopterygota</taxon>
        <taxon>Hymenoptera</taxon>
        <taxon>Apocrita</taxon>
        <taxon>Aculeata</taxon>
        <taxon>Vespoidea</taxon>
        <taxon>Vespidae</taxon>
        <taxon>Vespinae</taxon>
        <taxon>Vespula</taxon>
    </lineage>
</organism>
<reference evidence="1 2" key="1">
    <citation type="journal article" date="2024" name="Ann. Entomol. Soc. Am.">
        <title>Genomic analyses of the southern and eastern yellowjacket wasps (Hymenoptera: Vespidae) reveal evolutionary signatures of social life.</title>
        <authorList>
            <person name="Catto M.A."/>
            <person name="Caine P.B."/>
            <person name="Orr S.E."/>
            <person name="Hunt B.G."/>
            <person name="Goodisman M.A.D."/>
        </authorList>
    </citation>
    <scope>NUCLEOTIDE SEQUENCE [LARGE SCALE GENOMIC DNA]</scope>
    <source>
        <strain evidence="1">232</strain>
        <tissue evidence="1">Head and thorax</tissue>
    </source>
</reference>
<accession>A0ABD2CMT9</accession>
<dbReference type="AlphaFoldDB" id="A0ABD2CMT9"/>
<keyword evidence="2" id="KW-1185">Reference proteome</keyword>
<name>A0ABD2CMT9_VESMC</name>
<evidence type="ECO:0000313" key="2">
    <source>
        <dbReference type="Proteomes" id="UP001607303"/>
    </source>
</evidence>
<protein>
    <submittedName>
        <fullName evidence="1">Uncharacterized protein</fullName>
    </submittedName>
</protein>
<evidence type="ECO:0000313" key="1">
    <source>
        <dbReference type="EMBL" id="KAL2746391.1"/>
    </source>
</evidence>
<comment type="caution">
    <text evidence="1">The sequence shown here is derived from an EMBL/GenBank/DDBJ whole genome shotgun (WGS) entry which is preliminary data.</text>
</comment>
<sequence>MFPDKFQIHVDRRATRRTTTIDCRPEELDVSWTTTSLLSLSKFVKIKYSNHVESNIRKRISSENSSFPLIQNQRSAKKEPWKEAWKFASTTLLARAFKASKSSFHFTSSPTETFKDSIFVVLTSKLNPINVQEDLRVLFIMLAHIRKSPGMTETEGQTSTLICC</sequence>
<dbReference type="EMBL" id="JAYRBN010000037">
    <property type="protein sequence ID" value="KAL2746391.1"/>
    <property type="molecule type" value="Genomic_DNA"/>
</dbReference>
<proteinExistence type="predicted"/>
<dbReference type="Proteomes" id="UP001607303">
    <property type="component" value="Unassembled WGS sequence"/>
</dbReference>
<gene>
    <name evidence="1" type="ORF">V1477_004761</name>
</gene>